<dbReference type="OrthoDB" id="6515587at2759"/>
<evidence type="ECO:0000259" key="6">
    <source>
        <dbReference type="SMART" id="SM00093"/>
    </source>
</evidence>
<keyword evidence="8" id="KW-1185">Reference proteome</keyword>
<organism evidence="7 8">
    <name type="scientific">Tropilaelaps mercedesae</name>
    <dbReference type="NCBI Taxonomy" id="418985"/>
    <lineage>
        <taxon>Eukaryota</taxon>
        <taxon>Metazoa</taxon>
        <taxon>Ecdysozoa</taxon>
        <taxon>Arthropoda</taxon>
        <taxon>Chelicerata</taxon>
        <taxon>Arachnida</taxon>
        <taxon>Acari</taxon>
        <taxon>Parasitiformes</taxon>
        <taxon>Mesostigmata</taxon>
        <taxon>Gamasina</taxon>
        <taxon>Dermanyssoidea</taxon>
        <taxon>Laelapidae</taxon>
        <taxon>Tropilaelaps</taxon>
    </lineage>
</organism>
<evidence type="ECO:0000313" key="7">
    <source>
        <dbReference type="EMBL" id="OQR66414.1"/>
    </source>
</evidence>
<evidence type="ECO:0000256" key="5">
    <source>
        <dbReference type="RuleBase" id="RU000411"/>
    </source>
</evidence>
<gene>
    <name evidence="7" type="ORF">BIW11_04985</name>
</gene>
<accession>A0A1V9WYW4</accession>
<comment type="caution">
    <text evidence="7">The sequence shown here is derived from an EMBL/GenBank/DDBJ whole genome shotgun (WGS) entry which is preliminary data.</text>
</comment>
<evidence type="ECO:0000256" key="3">
    <source>
        <dbReference type="ARBA" id="ARBA00022900"/>
    </source>
</evidence>
<dbReference type="PANTHER" id="PTHR11461:SF211">
    <property type="entry name" value="GH10112P-RELATED"/>
    <property type="match status" value="1"/>
</dbReference>
<dbReference type="SMART" id="SM00093">
    <property type="entry name" value="SERPIN"/>
    <property type="match status" value="1"/>
</dbReference>
<dbReference type="InterPro" id="IPR042185">
    <property type="entry name" value="Serpin_sf_2"/>
</dbReference>
<proteinExistence type="inferred from homology"/>
<dbReference type="CDD" id="cd00172">
    <property type="entry name" value="serpin"/>
    <property type="match status" value="1"/>
</dbReference>
<name>A0A1V9WYW4_9ACAR</name>
<dbReference type="GO" id="GO:0005615">
    <property type="term" value="C:extracellular space"/>
    <property type="evidence" value="ECO:0007669"/>
    <property type="project" value="InterPro"/>
</dbReference>
<evidence type="ECO:0000256" key="4">
    <source>
        <dbReference type="ARBA" id="ARBA00023180"/>
    </source>
</evidence>
<dbReference type="GO" id="GO:0004867">
    <property type="term" value="F:serine-type endopeptidase inhibitor activity"/>
    <property type="evidence" value="ECO:0007669"/>
    <property type="project" value="UniProtKB-KW"/>
</dbReference>
<dbReference type="FunCoup" id="A0A1V9WYW4">
    <property type="interactions" value="116"/>
</dbReference>
<feature type="domain" description="Serpin" evidence="6">
    <location>
        <begin position="13"/>
        <end position="376"/>
    </location>
</feature>
<dbReference type="PANTHER" id="PTHR11461">
    <property type="entry name" value="SERINE PROTEASE INHIBITOR, SERPIN"/>
    <property type="match status" value="1"/>
</dbReference>
<evidence type="ECO:0000256" key="1">
    <source>
        <dbReference type="ARBA" id="ARBA00009500"/>
    </source>
</evidence>
<dbReference type="STRING" id="418985.A0A1V9WYW4"/>
<evidence type="ECO:0000313" key="8">
    <source>
        <dbReference type="Proteomes" id="UP000192247"/>
    </source>
</evidence>
<reference evidence="7 8" key="1">
    <citation type="journal article" date="2017" name="Gigascience">
        <title>Draft genome of the honey bee ectoparasitic mite, Tropilaelaps mercedesae, is shaped by the parasitic life history.</title>
        <authorList>
            <person name="Dong X."/>
            <person name="Armstrong S.D."/>
            <person name="Xia D."/>
            <person name="Makepeace B.L."/>
            <person name="Darby A.C."/>
            <person name="Kadowaki T."/>
        </authorList>
    </citation>
    <scope>NUCLEOTIDE SEQUENCE [LARGE SCALE GENOMIC DNA]</scope>
    <source>
        <strain evidence="7">Wuxi-XJTLU</strain>
    </source>
</reference>
<dbReference type="SUPFAM" id="SSF56574">
    <property type="entry name" value="Serpins"/>
    <property type="match status" value="1"/>
</dbReference>
<dbReference type="InParanoid" id="A0A1V9WYW4"/>
<sequence>MSSKVEMSLTLGMMLLKKLCKESKDNFVFSPMSLGTAFAMLVAGLKGDTKKELLTLLDCADEATLHEMYSDFVKNKNLPIKIANKYLAQQDYKVKDDFDKLLKEKYESEVEIVNFAKDAAKIEGEVNTWVASKTNDMIKQLLCPGTLQADTVLVLLNAVYFKGTWLNEFEPLPYEMDFKLRDGTKVKKNFMTKKSSDFKYLETEHLKMVKIPYQEGGCYMIVAIPSDENTHIDEVLSNIHIMDVAQAVEKLNNAKGPKVVLTMPKFKIDYKYGNIVEHMKAIGVNKIFSPGDGDFGDLFEKMVQSTSMSRVVHETFVEVNEEGLNATTTTAFPVRTSCCALQTPPPEIYYDLDRDFGFMIGTEDQKCILGGIIHDPTD</sequence>
<evidence type="ECO:0000256" key="2">
    <source>
        <dbReference type="ARBA" id="ARBA00022690"/>
    </source>
</evidence>
<keyword evidence="4" id="KW-0325">Glycoprotein</keyword>
<dbReference type="Gene3D" id="2.30.39.10">
    <property type="entry name" value="Alpha-1-antitrypsin, domain 1"/>
    <property type="match status" value="1"/>
</dbReference>
<comment type="similarity">
    <text evidence="1 5">Belongs to the serpin family.</text>
</comment>
<dbReference type="InterPro" id="IPR042178">
    <property type="entry name" value="Serpin_sf_1"/>
</dbReference>
<dbReference type="InterPro" id="IPR000215">
    <property type="entry name" value="Serpin_fam"/>
</dbReference>
<dbReference type="Proteomes" id="UP000192247">
    <property type="component" value="Unassembled WGS sequence"/>
</dbReference>
<dbReference type="InterPro" id="IPR023796">
    <property type="entry name" value="Serpin_dom"/>
</dbReference>
<protein>
    <submittedName>
        <fullName evidence="7">Putative serpin-Z12-like</fullName>
    </submittedName>
</protein>
<dbReference type="EMBL" id="MNPL01032561">
    <property type="protein sequence ID" value="OQR66414.1"/>
    <property type="molecule type" value="Genomic_DNA"/>
</dbReference>
<dbReference type="Pfam" id="PF00079">
    <property type="entry name" value="Serpin"/>
    <property type="match status" value="1"/>
</dbReference>
<keyword evidence="3" id="KW-0722">Serine protease inhibitor</keyword>
<dbReference type="InterPro" id="IPR036186">
    <property type="entry name" value="Serpin_sf"/>
</dbReference>
<keyword evidence="2" id="KW-0646">Protease inhibitor</keyword>
<dbReference type="AlphaFoldDB" id="A0A1V9WYW4"/>
<dbReference type="Gene3D" id="3.30.497.10">
    <property type="entry name" value="Antithrombin, subunit I, domain 2"/>
    <property type="match status" value="1"/>
</dbReference>